<feature type="binding site" evidence="1">
    <location>
        <position position="75"/>
    </location>
    <ligand>
        <name>Ni(2+)</name>
        <dbReference type="ChEBI" id="CHEBI:49786"/>
    </ligand>
</feature>
<organism evidence="4 6">
    <name type="scientific">Enterococcus moraviensis ATCC BAA-383</name>
    <dbReference type="NCBI Taxonomy" id="1158609"/>
    <lineage>
        <taxon>Bacteria</taxon>
        <taxon>Bacillati</taxon>
        <taxon>Bacillota</taxon>
        <taxon>Bacilli</taxon>
        <taxon>Lactobacillales</taxon>
        <taxon>Enterococcaceae</taxon>
        <taxon>Enterococcus</taxon>
    </lineage>
</organism>
<keyword evidence="7" id="KW-1185">Reference proteome</keyword>
<dbReference type="InterPro" id="IPR026043">
    <property type="entry name" value="NadR"/>
</dbReference>
<keyword evidence="1" id="KW-0479">Metal-binding</keyword>
<feature type="domain" description="Helix-turn-helix type 11" evidence="3">
    <location>
        <begin position="6"/>
        <end position="58"/>
    </location>
</feature>
<dbReference type="HOGENOM" id="CLU_108798_0_0_9"/>
<dbReference type="PANTHER" id="PTHR40068:SF1">
    <property type="entry name" value="TRANSCRIPTION REPRESSOR NIAR-RELATED"/>
    <property type="match status" value="1"/>
</dbReference>
<gene>
    <name evidence="5" type="ORF">I586_03098</name>
    <name evidence="4" type="ORF">UAY_00364</name>
</gene>
<dbReference type="OrthoDB" id="9792661at2"/>
<dbReference type="EMBL" id="ASWB01000004">
    <property type="protein sequence ID" value="EOT65364.1"/>
    <property type="molecule type" value="Genomic_DNA"/>
</dbReference>
<dbReference type="InterPro" id="IPR036390">
    <property type="entry name" value="WH_DNA-bd_sf"/>
</dbReference>
<feature type="binding site" evidence="1">
    <location>
        <position position="142"/>
    </location>
    <ligand>
        <name>Ni(2+)</name>
        <dbReference type="ChEBI" id="CHEBI:49786"/>
    </ligand>
</feature>
<sequence length="171" mass="19033">MDGVERRAAILVELESATKPISASRFAKEFKVSRQIVVGDVALLRAAGYEIIATARGYLLEKEHQGIIRKIACQHTPEQSKEELLTIVSLGGEIIDVIVEHPIYGELTGGLHIRMEKEVTEFIQSYEKSSAALLSELTGGIHLHTIRCEDEESFNKIESTLAQKGILYRNE</sequence>
<dbReference type="Pfam" id="PF02829">
    <property type="entry name" value="3H"/>
    <property type="match status" value="1"/>
</dbReference>
<dbReference type="PANTHER" id="PTHR40068">
    <property type="entry name" value="TRANSCRIPTION REPRESSOR NIAR-RELATED"/>
    <property type="match status" value="1"/>
</dbReference>
<proteinExistence type="predicted"/>
<keyword evidence="1" id="KW-0533">Nickel</keyword>
<dbReference type="Gene3D" id="1.10.10.10">
    <property type="entry name" value="Winged helix-like DNA-binding domain superfamily/Winged helix DNA-binding domain"/>
    <property type="match status" value="1"/>
</dbReference>
<feature type="binding site" evidence="1">
    <location>
        <position position="83"/>
    </location>
    <ligand>
        <name>Ni(2+)</name>
        <dbReference type="ChEBI" id="CHEBI:49786"/>
    </ligand>
</feature>
<dbReference type="InterPro" id="IPR035922">
    <property type="entry name" value="3H_dom_sf"/>
</dbReference>
<evidence type="ECO:0000313" key="4">
    <source>
        <dbReference type="EMBL" id="EOI07022.1"/>
    </source>
</evidence>
<dbReference type="SUPFAM" id="SSF46785">
    <property type="entry name" value="Winged helix' DNA-binding domain"/>
    <property type="match status" value="1"/>
</dbReference>
<reference evidence="5 7" key="2">
    <citation type="submission" date="2013-03" db="EMBL/GenBank/DDBJ databases">
        <title>The Genome Sequence of Enterococcus moraviensis BAA-383 (PacBio/Illumina hybrid assembly).</title>
        <authorList>
            <consortium name="The Broad Institute Genomics Platform"/>
            <consortium name="The Broad Institute Genome Sequencing Center for Infectious Disease"/>
            <person name="Earl A."/>
            <person name="Russ C."/>
            <person name="Gilmore M."/>
            <person name="Surin D."/>
            <person name="Walker B."/>
            <person name="Young S."/>
            <person name="Zeng Q."/>
            <person name="Gargeya S."/>
            <person name="Fitzgerald M."/>
            <person name="Haas B."/>
            <person name="Abouelleil A."/>
            <person name="Allen A.W."/>
            <person name="Alvarado L."/>
            <person name="Arachchi H.M."/>
            <person name="Berlin A.M."/>
            <person name="Chapman S.B."/>
            <person name="Gainer-Dewar J."/>
            <person name="Goldberg J."/>
            <person name="Griggs A."/>
            <person name="Gujja S."/>
            <person name="Hansen M."/>
            <person name="Howarth C."/>
            <person name="Imamovic A."/>
            <person name="Ireland A."/>
            <person name="Larimer J."/>
            <person name="McCowan C."/>
            <person name="Murphy C."/>
            <person name="Pearson M."/>
            <person name="Poon T.W."/>
            <person name="Priest M."/>
            <person name="Roberts A."/>
            <person name="Saif S."/>
            <person name="Shea T."/>
            <person name="Sisk P."/>
            <person name="Sykes S."/>
            <person name="Wortman J."/>
            <person name="Nusbaum C."/>
            <person name="Birren B."/>
        </authorList>
    </citation>
    <scope>NUCLEOTIDE SEQUENCE [LARGE SCALE GENOMIC DNA]</scope>
    <source>
        <strain evidence="5 7">ATCC BAA-383</strain>
    </source>
</reference>
<dbReference type="Gene3D" id="3.30.1340.20">
    <property type="entry name" value="3H domain"/>
    <property type="match status" value="1"/>
</dbReference>
<name>R2U2U7_9ENTE</name>
<evidence type="ECO:0000256" key="1">
    <source>
        <dbReference type="PIRSR" id="PIRSR037847-1"/>
    </source>
</evidence>
<dbReference type="RefSeq" id="WP_010763787.1">
    <property type="nucleotide sequence ID" value="NZ_ASWB01000004.1"/>
</dbReference>
<protein>
    <submittedName>
        <fullName evidence="4">Transcriptional regulator</fullName>
    </submittedName>
</protein>
<dbReference type="STRING" id="155617.RV09_GL003218"/>
<accession>R2U2U7</accession>
<dbReference type="InterPro" id="IPR013196">
    <property type="entry name" value="HTH_11"/>
</dbReference>
<evidence type="ECO:0000313" key="6">
    <source>
        <dbReference type="Proteomes" id="UP000013781"/>
    </source>
</evidence>
<dbReference type="EMBL" id="AJAS01000002">
    <property type="protein sequence ID" value="EOI07022.1"/>
    <property type="molecule type" value="Genomic_DNA"/>
</dbReference>
<dbReference type="PIRSF" id="PIRSF037847">
    <property type="entry name" value="NiaR"/>
    <property type="match status" value="1"/>
</dbReference>
<feature type="binding site" evidence="1">
    <location>
        <position position="144"/>
    </location>
    <ligand>
        <name>Ni(2+)</name>
        <dbReference type="ChEBI" id="CHEBI:49786"/>
    </ligand>
</feature>
<reference evidence="4 6" key="1">
    <citation type="submission" date="2013-02" db="EMBL/GenBank/DDBJ databases">
        <title>The Genome Sequence of Enterococcus moraviensis BAA-383.</title>
        <authorList>
            <consortium name="The Broad Institute Genome Sequencing Platform"/>
            <consortium name="The Broad Institute Genome Sequencing Center for Infectious Disease"/>
            <person name="Earl A.M."/>
            <person name="Gilmore M.S."/>
            <person name="Lebreton F."/>
            <person name="Walker B."/>
            <person name="Young S.K."/>
            <person name="Zeng Q."/>
            <person name="Gargeya S."/>
            <person name="Fitzgerald M."/>
            <person name="Haas B."/>
            <person name="Abouelleil A."/>
            <person name="Alvarado L."/>
            <person name="Arachchi H.M."/>
            <person name="Berlin A.M."/>
            <person name="Chapman S.B."/>
            <person name="Dewar J."/>
            <person name="Goldberg J."/>
            <person name="Griggs A."/>
            <person name="Gujja S."/>
            <person name="Hansen M."/>
            <person name="Howarth C."/>
            <person name="Imamovic A."/>
            <person name="Larimer J."/>
            <person name="McCowan C."/>
            <person name="Murphy C."/>
            <person name="Neiman D."/>
            <person name="Pearson M."/>
            <person name="Priest M."/>
            <person name="Roberts A."/>
            <person name="Saif S."/>
            <person name="Shea T."/>
            <person name="Sisk P."/>
            <person name="Sykes S."/>
            <person name="Wortman J."/>
            <person name="Nusbaum C."/>
            <person name="Birren B."/>
        </authorList>
    </citation>
    <scope>NUCLEOTIDE SEQUENCE [LARGE SCALE GENOMIC DNA]</scope>
    <source>
        <strain evidence="4 6">ATCC BAA-383</strain>
    </source>
</reference>
<dbReference type="Pfam" id="PF08279">
    <property type="entry name" value="HTH_11"/>
    <property type="match status" value="1"/>
</dbReference>
<evidence type="ECO:0000259" key="3">
    <source>
        <dbReference type="Pfam" id="PF08279"/>
    </source>
</evidence>
<evidence type="ECO:0000313" key="5">
    <source>
        <dbReference type="EMBL" id="EOT65364.1"/>
    </source>
</evidence>
<feature type="domain" description="3H" evidence="2">
    <location>
        <begin position="71"/>
        <end position="167"/>
    </location>
</feature>
<evidence type="ECO:0000259" key="2">
    <source>
        <dbReference type="Pfam" id="PF02829"/>
    </source>
</evidence>
<dbReference type="GO" id="GO:0046872">
    <property type="term" value="F:metal ion binding"/>
    <property type="evidence" value="ECO:0007669"/>
    <property type="project" value="UniProtKB-KW"/>
</dbReference>
<comment type="caution">
    <text evidence="4">The sequence shown here is derived from an EMBL/GenBank/DDBJ whole genome shotgun (WGS) entry which is preliminary data.</text>
</comment>
<dbReference type="Proteomes" id="UP000013781">
    <property type="component" value="Unassembled WGS sequence"/>
</dbReference>
<dbReference type="PATRIC" id="fig|1158609.3.peg.349"/>
<dbReference type="eggNOG" id="COG1827">
    <property type="taxonomic scope" value="Bacteria"/>
</dbReference>
<dbReference type="SUPFAM" id="SSF75500">
    <property type="entry name" value="Putative transcriptional regulator TM1602, C-terminal domain"/>
    <property type="match status" value="1"/>
</dbReference>
<evidence type="ECO:0000313" key="7">
    <source>
        <dbReference type="Proteomes" id="UP000014157"/>
    </source>
</evidence>
<dbReference type="AlphaFoldDB" id="R2U2U7"/>
<dbReference type="InterPro" id="IPR036388">
    <property type="entry name" value="WH-like_DNA-bd_sf"/>
</dbReference>
<dbReference type="InterPro" id="IPR004173">
    <property type="entry name" value="3H_domain"/>
</dbReference>
<dbReference type="Proteomes" id="UP000014157">
    <property type="component" value="Unassembled WGS sequence"/>
</dbReference>